<dbReference type="SMART" id="SM00271">
    <property type="entry name" value="DnaJ"/>
    <property type="match status" value="1"/>
</dbReference>
<feature type="compositionally biased region" description="Polar residues" evidence="1">
    <location>
        <begin position="119"/>
        <end position="131"/>
    </location>
</feature>
<organism evidence="3 5">
    <name type="scientific">Pseudoglutamicibacter albus DNF00011</name>
    <dbReference type="NCBI Taxonomy" id="1401063"/>
    <lineage>
        <taxon>Bacteria</taxon>
        <taxon>Bacillati</taxon>
        <taxon>Actinomycetota</taxon>
        <taxon>Actinomycetes</taxon>
        <taxon>Micrococcales</taxon>
        <taxon>Micrococcaceae</taxon>
        <taxon>Pseudoglutamicibacter</taxon>
    </lineage>
</organism>
<dbReference type="InterPro" id="IPR036869">
    <property type="entry name" value="J_dom_sf"/>
</dbReference>
<feature type="compositionally biased region" description="Low complexity" evidence="1">
    <location>
        <begin position="66"/>
        <end position="116"/>
    </location>
</feature>
<dbReference type="EMBL" id="JRNH01000004">
    <property type="protein sequence ID" value="KGF21545.1"/>
    <property type="molecule type" value="Genomic_DNA"/>
</dbReference>
<dbReference type="PANTHER" id="PTHR43096">
    <property type="entry name" value="DNAJ HOMOLOG 1, MITOCHONDRIAL-RELATED"/>
    <property type="match status" value="1"/>
</dbReference>
<dbReference type="AlphaFoldDB" id="A0A095ZRU8"/>
<dbReference type="GO" id="GO:0005737">
    <property type="term" value="C:cytoplasm"/>
    <property type="evidence" value="ECO:0007669"/>
    <property type="project" value="TreeGrafter"/>
</dbReference>
<protein>
    <recommendedName>
        <fullName evidence="2">J domain-containing protein</fullName>
    </recommendedName>
</protein>
<dbReference type="Proteomes" id="UP000053528">
    <property type="component" value="Unassembled WGS sequence"/>
</dbReference>
<gene>
    <name evidence="3" type="ORF">HMPREF2128_00680</name>
    <name evidence="4" type="ORF">HMPREF2128_02560</name>
</gene>
<dbReference type="CDD" id="cd06257">
    <property type="entry name" value="DnaJ"/>
    <property type="match status" value="1"/>
</dbReference>
<accession>A0A095ZRU8</accession>
<dbReference type="SUPFAM" id="SSF46565">
    <property type="entry name" value="Chaperone J-domain"/>
    <property type="match status" value="1"/>
</dbReference>
<evidence type="ECO:0000313" key="3">
    <source>
        <dbReference type="EMBL" id="KGF21272.1"/>
    </source>
</evidence>
<dbReference type="RefSeq" id="WP_035754438.1">
    <property type="nucleotide sequence ID" value="NZ_JRNH01000004.1"/>
</dbReference>
<dbReference type="PANTHER" id="PTHR43096:SF58">
    <property type="entry name" value="CHAPERONE DNAJ-DOMAIN SUPERFAMILY PROTEIN"/>
    <property type="match status" value="1"/>
</dbReference>
<dbReference type="Gene3D" id="1.10.287.110">
    <property type="entry name" value="DnaJ domain"/>
    <property type="match status" value="1"/>
</dbReference>
<dbReference type="PROSITE" id="PS50076">
    <property type="entry name" value="DNAJ_2"/>
    <property type="match status" value="1"/>
</dbReference>
<dbReference type="InterPro" id="IPR001623">
    <property type="entry name" value="DnaJ_domain"/>
</dbReference>
<dbReference type="EMBL" id="JRNH01000004">
    <property type="protein sequence ID" value="KGF21272.1"/>
    <property type="molecule type" value="Genomic_DNA"/>
</dbReference>
<name>A0A095ZRU8_9MICC</name>
<reference evidence="3 5" key="1">
    <citation type="submission" date="2014-07" db="EMBL/GenBank/DDBJ databases">
        <authorList>
            <person name="McCorrison J."/>
            <person name="Sanka R."/>
            <person name="Torralba M."/>
            <person name="Gillis M."/>
            <person name="Haft D.H."/>
            <person name="Methe B."/>
            <person name="Sutton G."/>
            <person name="Nelson K.E."/>
        </authorList>
    </citation>
    <scope>NUCLEOTIDE SEQUENCE [LARGE SCALE GENOMIC DNA]</scope>
    <source>
        <strain evidence="3 5">DNF00011</strain>
    </source>
</reference>
<dbReference type="Pfam" id="PF00226">
    <property type="entry name" value="DnaJ"/>
    <property type="match status" value="1"/>
</dbReference>
<feature type="region of interest" description="Disordered" evidence="1">
    <location>
        <begin position="66"/>
        <end position="134"/>
    </location>
</feature>
<feature type="domain" description="J" evidence="2">
    <location>
        <begin position="7"/>
        <end position="68"/>
    </location>
</feature>
<dbReference type="GO" id="GO:0051082">
    <property type="term" value="F:unfolded protein binding"/>
    <property type="evidence" value="ECO:0007669"/>
    <property type="project" value="TreeGrafter"/>
</dbReference>
<evidence type="ECO:0000259" key="2">
    <source>
        <dbReference type="PROSITE" id="PS50076"/>
    </source>
</evidence>
<comment type="caution">
    <text evidence="3">The sequence shown here is derived from an EMBL/GenBank/DDBJ whole genome shotgun (WGS) entry which is preliminary data.</text>
</comment>
<proteinExistence type="predicted"/>
<dbReference type="GO" id="GO:0042026">
    <property type="term" value="P:protein refolding"/>
    <property type="evidence" value="ECO:0007669"/>
    <property type="project" value="TreeGrafter"/>
</dbReference>
<evidence type="ECO:0000313" key="5">
    <source>
        <dbReference type="Proteomes" id="UP000053528"/>
    </source>
</evidence>
<sequence>MSASRRQAFETLGLPPNADSQAIRKAFRALSRTHHPDLGGDPETYQAITTAYTVLTDPAAAAQADAAAARTATAQPPASPSARSKSSPSAQRPAQTRHASGASGAASRANSTAAHNTDNRYTPSGPASQDLTYDGAHPALSERDAHTLMRGSIRRRSLFDRAVYREARTAAVMDLFERIHEHVPAARMVLGVRIDGTDIEAVIFAGHRLLAVDVEASVDAEHAWDGATLRANGKPLAYTPDHDAVHALERKIGGSRAEALHVLFVPGRSAQHPVVNRVGATAGVTGPSPIARAAGEGIAYLAGGPNPSSINLSVYGQLLQFAGRDTHKKNTVP</sequence>
<evidence type="ECO:0000313" key="4">
    <source>
        <dbReference type="EMBL" id="KGF21545.1"/>
    </source>
</evidence>
<evidence type="ECO:0000256" key="1">
    <source>
        <dbReference type="SAM" id="MobiDB-lite"/>
    </source>
</evidence>